<organism evidence="1 2">
    <name type="scientific">Cupriavidus oxalaticus</name>
    <dbReference type="NCBI Taxonomy" id="96344"/>
    <lineage>
        <taxon>Bacteria</taxon>
        <taxon>Pseudomonadati</taxon>
        <taxon>Pseudomonadota</taxon>
        <taxon>Betaproteobacteria</taxon>
        <taxon>Burkholderiales</taxon>
        <taxon>Burkholderiaceae</taxon>
        <taxon>Cupriavidus</taxon>
    </lineage>
</organism>
<dbReference type="Gene3D" id="3.40.630.40">
    <property type="entry name" value="Zn-dependent exopeptidases"/>
    <property type="match status" value="1"/>
</dbReference>
<dbReference type="AlphaFoldDB" id="A0A5P3VP99"/>
<keyword evidence="1" id="KW-0378">Hydrolase</keyword>
<dbReference type="SUPFAM" id="SSF53187">
    <property type="entry name" value="Zn-dependent exopeptidases"/>
    <property type="match status" value="1"/>
</dbReference>
<evidence type="ECO:0000313" key="2">
    <source>
        <dbReference type="Proteomes" id="UP000325743"/>
    </source>
</evidence>
<proteinExistence type="predicted"/>
<sequence length="289" mass="31641">MAEANNQGGLPPVIVRLPEGEPLPLVCDSPHSGTTYPADFGAAIPAARLRGGEDTHVDALWAAVPAVGGTLLAATFPRVYIDPNRMADDIDPNQLDGAWPTALAPGPKTSLGYGLVWSRIDADTPIYDRRLPVAEVQGRLDRYYRPYHAALAEAVDGAYGRFGTVWHLNLHSMPDNAYERLKIDSPHPLADFVLGDRDGTTCEPGMVDLVERELRGMGYTVARNDPYKGVQLIAQIGRPAARRSSLQIEIRRPLYMDEATRERNAGFDTLQRDLGKLTEQVAAYIRASL</sequence>
<dbReference type="RefSeq" id="WP_151072728.1">
    <property type="nucleotide sequence ID" value="NZ_CP032519.1"/>
</dbReference>
<dbReference type="Proteomes" id="UP000325743">
    <property type="component" value="Chromosome 2"/>
</dbReference>
<name>A0A5P3VP99_9BURK</name>
<accession>A0A5P3VP99</accession>
<dbReference type="EMBL" id="CP032519">
    <property type="protein sequence ID" value="QEZ48246.1"/>
    <property type="molecule type" value="Genomic_DNA"/>
</dbReference>
<dbReference type="InterPro" id="IPR007709">
    <property type="entry name" value="N-FG_amidohydro"/>
</dbReference>
<evidence type="ECO:0000313" key="1">
    <source>
        <dbReference type="EMBL" id="QEZ48246.1"/>
    </source>
</evidence>
<dbReference type="GO" id="GO:0016787">
    <property type="term" value="F:hydrolase activity"/>
    <property type="evidence" value="ECO:0007669"/>
    <property type="project" value="UniProtKB-KW"/>
</dbReference>
<protein>
    <submittedName>
        <fullName evidence="1">N-formylglutamate amidohydrolase</fullName>
    </submittedName>
</protein>
<reference evidence="1 2" key="1">
    <citation type="submission" date="2018-09" db="EMBL/GenBank/DDBJ databases">
        <title>Complete genome sequence of Cupriavidus oxalaticus T2, a bacterium capable of phenol tolerance and degradation.</title>
        <authorList>
            <person name="Yan J."/>
        </authorList>
    </citation>
    <scope>NUCLEOTIDE SEQUENCE [LARGE SCALE GENOMIC DNA]</scope>
    <source>
        <strain evidence="1 2">T2</strain>
    </source>
</reference>
<dbReference type="Pfam" id="PF05013">
    <property type="entry name" value="FGase"/>
    <property type="match status" value="1"/>
</dbReference>
<gene>
    <name evidence="1" type="ORF">D2917_29795</name>
</gene>